<dbReference type="Gene3D" id="1.10.287.110">
    <property type="entry name" value="DnaJ domain"/>
    <property type="match status" value="1"/>
</dbReference>
<dbReference type="Proteomes" id="UP000433883">
    <property type="component" value="Unassembled WGS sequence"/>
</dbReference>
<dbReference type="PANTHER" id="PTHR14021:SF15">
    <property type="entry name" value="IRON-SULFUR CLUSTER CO-CHAPERONE PROTEIN HSCB"/>
    <property type="match status" value="1"/>
</dbReference>
<dbReference type="PROSITE" id="PS50076">
    <property type="entry name" value="DNAJ_2"/>
    <property type="match status" value="1"/>
</dbReference>
<proteinExistence type="inferred from homology"/>
<dbReference type="GO" id="GO:0044571">
    <property type="term" value="P:[2Fe-2S] cluster assembly"/>
    <property type="evidence" value="ECO:0007669"/>
    <property type="project" value="InterPro"/>
</dbReference>
<dbReference type="InterPro" id="IPR001623">
    <property type="entry name" value="DnaJ_domain"/>
</dbReference>
<sequence length="269" mass="30513">MSTHCRIKVASASPDALRYLRLAITAPQHNAASTPRTPVPSWSSCASARRRPHTPFRISSSPTQQATRRLSTSHRKLSADPPPKAAPQTHYEFFPNTFPAGPPPKGDFSVNVRELRNEFLRLQAQAHPDLHPAERKRQAEALSSRINEAYKTLQSPLLRAQYLLSLRGDTAHEDDAAKLGDAAEDQELLMEVLELREAIEEARVQEDVDAIKRDNEERIRECVRVLEKAFKEDDIDTARREAVKLRYWVNVEETLHAWEEGKPAPLLQH</sequence>
<dbReference type="InterPro" id="IPR004640">
    <property type="entry name" value="HscB"/>
</dbReference>
<comment type="caution">
    <text evidence="5">The sequence shown here is derived from an EMBL/GenBank/DDBJ whole genome shotgun (WGS) entry which is preliminary data.</text>
</comment>
<dbReference type="InterPro" id="IPR036386">
    <property type="entry name" value="HscB_C_sf"/>
</dbReference>
<dbReference type="EMBL" id="WNWR01000082">
    <property type="protein sequence ID" value="KAE9991793.1"/>
    <property type="molecule type" value="Genomic_DNA"/>
</dbReference>
<evidence type="ECO:0000313" key="5">
    <source>
        <dbReference type="EMBL" id="KAE9976555.1"/>
    </source>
</evidence>
<feature type="compositionally biased region" description="Polar residues" evidence="3">
    <location>
        <begin position="57"/>
        <end position="70"/>
    </location>
</feature>
<evidence type="ECO:0000313" key="6">
    <source>
        <dbReference type="EMBL" id="KAE9980077.1"/>
    </source>
</evidence>
<feature type="domain" description="J" evidence="4">
    <location>
        <begin position="89"/>
        <end position="166"/>
    </location>
</feature>
<dbReference type="OrthoDB" id="448954at2759"/>
<dbReference type="Gene3D" id="1.20.1280.20">
    <property type="entry name" value="HscB, C-terminal domain"/>
    <property type="match status" value="1"/>
</dbReference>
<keyword evidence="9" id="KW-1185">Reference proteome</keyword>
<dbReference type="InterPro" id="IPR036869">
    <property type="entry name" value="J_dom_sf"/>
</dbReference>
<dbReference type="GO" id="GO:0005739">
    <property type="term" value="C:mitochondrion"/>
    <property type="evidence" value="ECO:0007669"/>
    <property type="project" value="TreeGrafter"/>
</dbReference>
<evidence type="ECO:0000256" key="1">
    <source>
        <dbReference type="ARBA" id="ARBA00010476"/>
    </source>
</evidence>
<feature type="compositionally biased region" description="Polar residues" evidence="3">
    <location>
        <begin position="29"/>
        <end position="46"/>
    </location>
</feature>
<evidence type="ECO:0000313" key="7">
    <source>
        <dbReference type="EMBL" id="KAE9991793.1"/>
    </source>
</evidence>
<dbReference type="AlphaFoldDB" id="A0A8H3YWH5"/>
<gene>
    <name evidence="6" type="ORF">BLS_009161</name>
    <name evidence="7" type="ORF">EG327_010989</name>
    <name evidence="5" type="ORF">EG328_002589</name>
</gene>
<protein>
    <recommendedName>
        <fullName evidence="4">J domain-containing protein</fullName>
    </recommendedName>
</protein>
<evidence type="ECO:0000313" key="8">
    <source>
        <dbReference type="Proteomes" id="UP000447873"/>
    </source>
</evidence>
<dbReference type="SMART" id="SM00271">
    <property type="entry name" value="DnaJ"/>
    <property type="match status" value="1"/>
</dbReference>
<dbReference type="EMBL" id="WNWS01000172">
    <property type="protein sequence ID" value="KAE9976555.1"/>
    <property type="molecule type" value="Genomic_DNA"/>
</dbReference>
<keyword evidence="2" id="KW-0143">Chaperone</keyword>
<dbReference type="SUPFAM" id="SSF46565">
    <property type="entry name" value="Chaperone J-domain"/>
    <property type="match status" value="1"/>
</dbReference>
<dbReference type="SUPFAM" id="SSF47144">
    <property type="entry name" value="HSC20 (HSCB), C-terminal oligomerisation domain"/>
    <property type="match status" value="1"/>
</dbReference>
<name>A0A8H3YWH5_VENIN</name>
<feature type="region of interest" description="Disordered" evidence="3">
    <location>
        <begin position="29"/>
        <end position="87"/>
    </location>
</feature>
<dbReference type="Proteomes" id="UP000447873">
    <property type="component" value="Unassembled WGS sequence"/>
</dbReference>
<accession>A0A8H3YWH5</accession>
<evidence type="ECO:0000256" key="2">
    <source>
        <dbReference type="ARBA" id="ARBA00023186"/>
    </source>
</evidence>
<comment type="similarity">
    <text evidence="1">Belongs to the HscB family.</text>
</comment>
<evidence type="ECO:0000313" key="9">
    <source>
        <dbReference type="Proteomes" id="UP000490939"/>
    </source>
</evidence>
<dbReference type="NCBIfam" id="TIGR00714">
    <property type="entry name" value="hscB"/>
    <property type="match status" value="1"/>
</dbReference>
<dbReference type="GO" id="GO:0001671">
    <property type="term" value="F:ATPase activator activity"/>
    <property type="evidence" value="ECO:0007669"/>
    <property type="project" value="InterPro"/>
</dbReference>
<dbReference type="GO" id="GO:0051087">
    <property type="term" value="F:protein-folding chaperone binding"/>
    <property type="evidence" value="ECO:0007669"/>
    <property type="project" value="InterPro"/>
</dbReference>
<dbReference type="EMBL" id="WNWQ01000082">
    <property type="protein sequence ID" value="KAE9980077.1"/>
    <property type="molecule type" value="Genomic_DNA"/>
</dbReference>
<evidence type="ECO:0000256" key="3">
    <source>
        <dbReference type="SAM" id="MobiDB-lite"/>
    </source>
</evidence>
<organism evidence="5 8">
    <name type="scientific">Venturia inaequalis</name>
    <name type="common">Apple scab fungus</name>
    <dbReference type="NCBI Taxonomy" id="5025"/>
    <lineage>
        <taxon>Eukaryota</taxon>
        <taxon>Fungi</taxon>
        <taxon>Dikarya</taxon>
        <taxon>Ascomycota</taxon>
        <taxon>Pezizomycotina</taxon>
        <taxon>Dothideomycetes</taxon>
        <taxon>Pleosporomycetidae</taxon>
        <taxon>Venturiales</taxon>
        <taxon>Venturiaceae</taxon>
        <taxon>Venturia</taxon>
    </lineage>
</organism>
<dbReference type="GO" id="GO:0051259">
    <property type="term" value="P:protein complex oligomerization"/>
    <property type="evidence" value="ECO:0007669"/>
    <property type="project" value="InterPro"/>
</dbReference>
<evidence type="ECO:0000259" key="4">
    <source>
        <dbReference type="PROSITE" id="PS50076"/>
    </source>
</evidence>
<dbReference type="InterPro" id="IPR009073">
    <property type="entry name" value="HscB_oligo_C"/>
</dbReference>
<dbReference type="Pfam" id="PF07743">
    <property type="entry name" value="HSCB_C"/>
    <property type="match status" value="1"/>
</dbReference>
<reference evidence="5 8" key="1">
    <citation type="submission" date="2018-12" db="EMBL/GenBank/DDBJ databases">
        <title>Venturia inaequalis Genome Resource.</title>
        <authorList>
            <person name="Lichtner F.J."/>
        </authorList>
    </citation>
    <scope>NUCLEOTIDE SEQUENCE [LARGE SCALE GENOMIC DNA]</scope>
    <source>
        <strain evidence="5 8">120213</strain>
        <strain evidence="6">Bline_iso_100314</strain>
        <strain evidence="7 9">DMI_063113</strain>
    </source>
</reference>
<dbReference type="Proteomes" id="UP000490939">
    <property type="component" value="Unassembled WGS sequence"/>
</dbReference>
<dbReference type="PANTHER" id="PTHR14021">
    <property type="entry name" value="IRON-SULFUR CLUSTER CO-CHAPERONE PROTEIN HSCB"/>
    <property type="match status" value="1"/>
</dbReference>